<evidence type="ECO:0000313" key="1">
    <source>
        <dbReference type="EMBL" id="KAI3701762.1"/>
    </source>
</evidence>
<dbReference type="Proteomes" id="UP001055879">
    <property type="component" value="Linkage Group LG09"/>
</dbReference>
<protein>
    <submittedName>
        <fullName evidence="1">Uncharacterized protein</fullName>
    </submittedName>
</protein>
<evidence type="ECO:0000313" key="2">
    <source>
        <dbReference type="Proteomes" id="UP001055879"/>
    </source>
</evidence>
<dbReference type="EMBL" id="CM042055">
    <property type="protein sequence ID" value="KAI3701762.1"/>
    <property type="molecule type" value="Genomic_DNA"/>
</dbReference>
<proteinExistence type="predicted"/>
<comment type="caution">
    <text evidence="1">The sequence shown here is derived from an EMBL/GenBank/DDBJ whole genome shotgun (WGS) entry which is preliminary data.</text>
</comment>
<organism evidence="1 2">
    <name type="scientific">Arctium lappa</name>
    <name type="common">Greater burdock</name>
    <name type="synonym">Lappa major</name>
    <dbReference type="NCBI Taxonomy" id="4217"/>
    <lineage>
        <taxon>Eukaryota</taxon>
        <taxon>Viridiplantae</taxon>
        <taxon>Streptophyta</taxon>
        <taxon>Embryophyta</taxon>
        <taxon>Tracheophyta</taxon>
        <taxon>Spermatophyta</taxon>
        <taxon>Magnoliopsida</taxon>
        <taxon>eudicotyledons</taxon>
        <taxon>Gunneridae</taxon>
        <taxon>Pentapetalae</taxon>
        <taxon>asterids</taxon>
        <taxon>campanulids</taxon>
        <taxon>Asterales</taxon>
        <taxon>Asteraceae</taxon>
        <taxon>Carduoideae</taxon>
        <taxon>Cardueae</taxon>
        <taxon>Arctiinae</taxon>
        <taxon>Arctium</taxon>
    </lineage>
</organism>
<accession>A0ACB8ZV96</accession>
<reference evidence="2" key="1">
    <citation type="journal article" date="2022" name="Mol. Ecol. Resour.">
        <title>The genomes of chicory, endive, great burdock and yacon provide insights into Asteraceae palaeo-polyploidization history and plant inulin production.</title>
        <authorList>
            <person name="Fan W."/>
            <person name="Wang S."/>
            <person name="Wang H."/>
            <person name="Wang A."/>
            <person name="Jiang F."/>
            <person name="Liu H."/>
            <person name="Zhao H."/>
            <person name="Xu D."/>
            <person name="Zhang Y."/>
        </authorList>
    </citation>
    <scope>NUCLEOTIDE SEQUENCE [LARGE SCALE GENOMIC DNA]</scope>
    <source>
        <strain evidence="2">cv. Niubang</strain>
    </source>
</reference>
<keyword evidence="2" id="KW-1185">Reference proteome</keyword>
<name>A0ACB8ZV96_ARCLA</name>
<reference evidence="1 2" key="2">
    <citation type="journal article" date="2022" name="Mol. Ecol. Resour.">
        <title>The genomes of chicory, endive, great burdock and yacon provide insights into Asteraceae paleo-polyploidization history and plant inulin production.</title>
        <authorList>
            <person name="Fan W."/>
            <person name="Wang S."/>
            <person name="Wang H."/>
            <person name="Wang A."/>
            <person name="Jiang F."/>
            <person name="Liu H."/>
            <person name="Zhao H."/>
            <person name="Xu D."/>
            <person name="Zhang Y."/>
        </authorList>
    </citation>
    <scope>NUCLEOTIDE SEQUENCE [LARGE SCALE GENOMIC DNA]</scope>
    <source>
        <strain evidence="2">cv. Niubang</strain>
    </source>
</reference>
<gene>
    <name evidence="1" type="ORF">L6452_27091</name>
</gene>
<sequence length="98" mass="10821">MNTYLLRGAKLCSLDKHLALGYVTTVTIDIGFLVEAQSEEDLPERLFGAVRICQMEMSSATFVDMAMNNSVAPTPPPTSHSNRVQASDLHDIVFNIHK</sequence>